<keyword evidence="2" id="KW-1185">Reference proteome</keyword>
<proteinExistence type="predicted"/>
<reference evidence="1 2" key="1">
    <citation type="submission" date="2016-05" db="EMBL/GenBank/DDBJ databases">
        <title>Single-cell genome of chain-forming Candidatus Thiomargarita nelsonii and comparison to other large sulfur-oxidizing bacteria.</title>
        <authorList>
            <person name="Winkel M."/>
            <person name="Salman V."/>
            <person name="Woyke T."/>
            <person name="Schulz-Vogt H."/>
            <person name="Richter M."/>
            <person name="Flood B."/>
            <person name="Bailey J."/>
            <person name="Amann R."/>
            <person name="Mussmann M."/>
        </authorList>
    </citation>
    <scope>NUCLEOTIDE SEQUENCE [LARGE SCALE GENOMIC DNA]</scope>
    <source>
        <strain evidence="1 2">THI036</strain>
    </source>
</reference>
<sequence length="52" mass="6126">MFILWQKAQIQNVFTLKPSSQKTVVLTFSEPENGYLKLDFLGERKRIIIQID</sequence>
<dbReference type="EMBL" id="LUTY01000605">
    <property type="protein sequence ID" value="OAD23010.1"/>
    <property type="molecule type" value="Genomic_DNA"/>
</dbReference>
<dbReference type="AlphaFoldDB" id="A0A176S4T0"/>
<evidence type="ECO:0000313" key="1">
    <source>
        <dbReference type="EMBL" id="OAD23010.1"/>
    </source>
</evidence>
<accession>A0A176S4T0</accession>
<protein>
    <submittedName>
        <fullName evidence="1">Uncharacterized protein</fullName>
    </submittedName>
</protein>
<comment type="caution">
    <text evidence="1">The sequence shown here is derived from an EMBL/GenBank/DDBJ whole genome shotgun (WGS) entry which is preliminary data.</text>
</comment>
<name>A0A176S4T0_9GAMM</name>
<organism evidence="1 2">
    <name type="scientific">Candidatus Thiomargarita nelsonii</name>
    <dbReference type="NCBI Taxonomy" id="1003181"/>
    <lineage>
        <taxon>Bacteria</taxon>
        <taxon>Pseudomonadati</taxon>
        <taxon>Pseudomonadota</taxon>
        <taxon>Gammaproteobacteria</taxon>
        <taxon>Thiotrichales</taxon>
        <taxon>Thiotrichaceae</taxon>
        <taxon>Thiomargarita</taxon>
    </lineage>
</organism>
<dbReference type="Proteomes" id="UP000076962">
    <property type="component" value="Unassembled WGS sequence"/>
</dbReference>
<gene>
    <name evidence="1" type="ORF">THIOM_001164</name>
</gene>
<evidence type="ECO:0000313" key="2">
    <source>
        <dbReference type="Proteomes" id="UP000076962"/>
    </source>
</evidence>